<feature type="non-terminal residue" evidence="6">
    <location>
        <position position="1"/>
    </location>
</feature>
<dbReference type="SUPFAM" id="SSF52540">
    <property type="entry name" value="P-loop containing nucleoside triphosphate hydrolases"/>
    <property type="match status" value="1"/>
</dbReference>
<dbReference type="EMBL" id="BARU01017636">
    <property type="protein sequence ID" value="GAH61483.1"/>
    <property type="molecule type" value="Genomic_DNA"/>
</dbReference>
<evidence type="ECO:0000313" key="6">
    <source>
        <dbReference type="EMBL" id="GAH61483.1"/>
    </source>
</evidence>
<evidence type="ECO:0000256" key="2">
    <source>
        <dbReference type="ARBA" id="ARBA00022741"/>
    </source>
</evidence>
<evidence type="ECO:0000256" key="3">
    <source>
        <dbReference type="ARBA" id="ARBA00022840"/>
    </source>
</evidence>
<dbReference type="GO" id="GO:0005524">
    <property type="term" value="F:ATP binding"/>
    <property type="evidence" value="ECO:0007669"/>
    <property type="project" value="UniProtKB-KW"/>
</dbReference>
<organism evidence="6">
    <name type="scientific">marine sediment metagenome</name>
    <dbReference type="NCBI Taxonomy" id="412755"/>
    <lineage>
        <taxon>unclassified sequences</taxon>
        <taxon>metagenomes</taxon>
        <taxon>ecological metagenomes</taxon>
    </lineage>
</organism>
<dbReference type="NCBIfam" id="TIGR01727">
    <property type="entry name" value="oligo_HPY"/>
    <property type="match status" value="1"/>
</dbReference>
<comment type="caution">
    <text evidence="6">The sequence shown here is derived from an EMBL/GenBank/DDBJ whole genome shotgun (WGS) entry which is preliminary data.</text>
</comment>
<evidence type="ECO:0000259" key="5">
    <source>
        <dbReference type="Pfam" id="PF08352"/>
    </source>
</evidence>
<dbReference type="InterPro" id="IPR050319">
    <property type="entry name" value="ABC_transp_ATP-bind"/>
</dbReference>
<dbReference type="GO" id="GO:0016887">
    <property type="term" value="F:ATP hydrolysis activity"/>
    <property type="evidence" value="ECO:0007669"/>
    <property type="project" value="InterPro"/>
</dbReference>
<evidence type="ECO:0000259" key="4">
    <source>
        <dbReference type="Pfam" id="PF00005"/>
    </source>
</evidence>
<dbReference type="Pfam" id="PF00005">
    <property type="entry name" value="ABC_tran"/>
    <property type="match status" value="1"/>
</dbReference>
<name>X1IVE1_9ZZZZ</name>
<feature type="domain" description="ABC transporter" evidence="4">
    <location>
        <begin position="9"/>
        <end position="58"/>
    </location>
</feature>
<sequence length="198" mass="22247">CPTKEIDNRIVQLLKMVGMGRQVVDRFPGEFSGGQRQRLGIARALAVNPQFIIADEPVSSLDVSIQAQVLNLISEIQQLLKLSVLFISHDLRVVRHITHRAAIMYLGKIVEIALTEDIFSNPYHPYSQVLIKSAPVLDPRIRTKDYVIEGEPPSPINIPPGCRFHPRCSRAKEICKTQIPELKEAKPGRMVACHFPLL</sequence>
<dbReference type="PANTHER" id="PTHR43776">
    <property type="entry name" value="TRANSPORT ATP-BINDING PROTEIN"/>
    <property type="match status" value="1"/>
</dbReference>
<keyword evidence="3" id="KW-0067">ATP-binding</keyword>
<dbReference type="GO" id="GO:0015833">
    <property type="term" value="P:peptide transport"/>
    <property type="evidence" value="ECO:0007669"/>
    <property type="project" value="InterPro"/>
</dbReference>
<keyword evidence="1" id="KW-0813">Transport</keyword>
<protein>
    <recommendedName>
        <fullName evidence="7">ABC transporter domain-containing protein</fullName>
    </recommendedName>
</protein>
<evidence type="ECO:0000256" key="1">
    <source>
        <dbReference type="ARBA" id="ARBA00022448"/>
    </source>
</evidence>
<reference evidence="6" key="1">
    <citation type="journal article" date="2014" name="Front. Microbiol.">
        <title>High frequency of phylogenetically diverse reductive dehalogenase-homologous genes in deep subseafloor sedimentary metagenomes.</title>
        <authorList>
            <person name="Kawai M."/>
            <person name="Futagami T."/>
            <person name="Toyoda A."/>
            <person name="Takaki Y."/>
            <person name="Nishi S."/>
            <person name="Hori S."/>
            <person name="Arai W."/>
            <person name="Tsubouchi T."/>
            <person name="Morono Y."/>
            <person name="Uchiyama I."/>
            <person name="Ito T."/>
            <person name="Fujiyama A."/>
            <person name="Inagaki F."/>
            <person name="Takami H."/>
        </authorList>
    </citation>
    <scope>NUCLEOTIDE SEQUENCE</scope>
    <source>
        <strain evidence="6">Expedition CK06-06</strain>
    </source>
</reference>
<evidence type="ECO:0008006" key="7">
    <source>
        <dbReference type="Google" id="ProtNLM"/>
    </source>
</evidence>
<dbReference type="Pfam" id="PF08352">
    <property type="entry name" value="oligo_HPY"/>
    <property type="match status" value="1"/>
</dbReference>
<dbReference type="InterPro" id="IPR003439">
    <property type="entry name" value="ABC_transporter-like_ATP-bd"/>
</dbReference>
<dbReference type="InterPro" id="IPR013563">
    <property type="entry name" value="Oligopep_ABC_C"/>
</dbReference>
<dbReference type="Gene3D" id="3.40.50.300">
    <property type="entry name" value="P-loop containing nucleotide triphosphate hydrolases"/>
    <property type="match status" value="1"/>
</dbReference>
<accession>X1IVE1</accession>
<keyword evidence="2" id="KW-0547">Nucleotide-binding</keyword>
<proteinExistence type="predicted"/>
<dbReference type="AlphaFoldDB" id="X1IVE1"/>
<gene>
    <name evidence="6" type="ORF">S03H2_29232</name>
</gene>
<dbReference type="InterPro" id="IPR027417">
    <property type="entry name" value="P-loop_NTPase"/>
</dbReference>
<feature type="domain" description="Oligopeptide/dipeptide ABC transporter C-terminal" evidence="5">
    <location>
        <begin position="110"/>
        <end position="175"/>
    </location>
</feature>